<reference evidence="6 7" key="1">
    <citation type="submission" date="2023-09" db="EMBL/GenBank/DDBJ databases">
        <authorList>
            <person name="Rey-Velasco X."/>
        </authorList>
    </citation>
    <scope>NUCLEOTIDE SEQUENCE [LARGE SCALE GENOMIC DNA]</scope>
    <source>
        <strain evidence="6 7">P050</strain>
    </source>
</reference>
<evidence type="ECO:0000313" key="6">
    <source>
        <dbReference type="EMBL" id="MDT0554032.1"/>
    </source>
</evidence>
<comment type="similarity">
    <text evidence="2">Belongs to the glycosyl hydrolase 33 family.</text>
</comment>
<dbReference type="Proteomes" id="UP001252186">
    <property type="component" value="Unassembled WGS sequence"/>
</dbReference>
<feature type="chain" id="PRO_5046667810" description="exo-alpha-sialidase" evidence="4">
    <location>
        <begin position="20"/>
        <end position="366"/>
    </location>
</feature>
<dbReference type="GO" id="GO:0016798">
    <property type="term" value="F:hydrolase activity, acting on glycosyl bonds"/>
    <property type="evidence" value="ECO:0007669"/>
    <property type="project" value="UniProtKB-KW"/>
</dbReference>
<evidence type="ECO:0000256" key="4">
    <source>
        <dbReference type="SAM" id="SignalP"/>
    </source>
</evidence>
<dbReference type="PANTHER" id="PTHR10628:SF30">
    <property type="entry name" value="EXO-ALPHA-SIALIDASE"/>
    <property type="match status" value="1"/>
</dbReference>
<dbReference type="InterPro" id="IPR036278">
    <property type="entry name" value="Sialidase_sf"/>
</dbReference>
<organism evidence="6 7">
    <name type="scientific">Urechidicola vernalis</name>
    <dbReference type="NCBI Taxonomy" id="3075600"/>
    <lineage>
        <taxon>Bacteria</taxon>
        <taxon>Pseudomonadati</taxon>
        <taxon>Bacteroidota</taxon>
        <taxon>Flavobacteriia</taxon>
        <taxon>Flavobacteriales</taxon>
        <taxon>Flavobacteriaceae</taxon>
        <taxon>Urechidicola</taxon>
    </lineage>
</organism>
<keyword evidence="6" id="KW-0326">Glycosidase</keyword>
<dbReference type="CDD" id="cd15482">
    <property type="entry name" value="Sialidase_non-viral"/>
    <property type="match status" value="1"/>
</dbReference>
<dbReference type="EMBL" id="JAVRHV010000007">
    <property type="protein sequence ID" value="MDT0554032.1"/>
    <property type="molecule type" value="Genomic_DNA"/>
</dbReference>
<keyword evidence="7" id="KW-1185">Reference proteome</keyword>
<evidence type="ECO:0000256" key="3">
    <source>
        <dbReference type="ARBA" id="ARBA00012733"/>
    </source>
</evidence>
<keyword evidence="4" id="KW-0732">Signal</keyword>
<keyword evidence="6" id="KW-0378">Hydrolase</keyword>
<comment type="catalytic activity">
    <reaction evidence="1">
        <text>Hydrolysis of alpha-(2-&gt;3)-, alpha-(2-&gt;6)-, alpha-(2-&gt;8)- glycosidic linkages of terminal sialic acid residues in oligosaccharides, glycoproteins, glycolipids, colominic acid and synthetic substrates.</text>
        <dbReference type="EC" id="3.2.1.18"/>
    </reaction>
</comment>
<name>A0ABU2Y749_9FLAO</name>
<dbReference type="PANTHER" id="PTHR10628">
    <property type="entry name" value="SIALIDASE"/>
    <property type="match status" value="1"/>
</dbReference>
<proteinExistence type="inferred from homology"/>
<dbReference type="Pfam" id="PF13088">
    <property type="entry name" value="BNR_2"/>
    <property type="match status" value="1"/>
</dbReference>
<evidence type="ECO:0000256" key="1">
    <source>
        <dbReference type="ARBA" id="ARBA00000427"/>
    </source>
</evidence>
<sequence>MNKLKLILILLFWQPFLWSQDSYTTLFNPGESDYNCFRIPAVVKTNDGSILAFAEARKSSCSDTGNIDLVMKKSTDDGKTWSKLKVVWDDGNNVCGNPVPVVDQNTGFVHLLLTWNNGDDHESEIIAGATKETREVYHLKSDDNGESWSTPKNITKTTKKDNWTWYATGPVHGIQLEKGENKGRLVIPCDHIERDSKKYYSHVIYSDDGGENWELGGRTPKDQVNECTVVELENGDLLLNMRNYERKDKQARQTAISSDGGLTWIRQNIDANLPEPRCQGAILSVERDGKQVLLFTNPAHEKKRENMLLSISKDQGESWDETISIYKSHAAYSDLVELNDNKIFVLFEAGKDNPYQGIHYKIVSVK</sequence>
<feature type="domain" description="Sialidase" evidence="5">
    <location>
        <begin position="49"/>
        <end position="344"/>
    </location>
</feature>
<dbReference type="SUPFAM" id="SSF50939">
    <property type="entry name" value="Sialidases"/>
    <property type="match status" value="1"/>
</dbReference>
<dbReference type="InterPro" id="IPR026856">
    <property type="entry name" value="Sialidase_fam"/>
</dbReference>
<accession>A0ABU2Y749</accession>
<dbReference type="EC" id="3.2.1.18" evidence="3"/>
<comment type="caution">
    <text evidence="6">The sequence shown here is derived from an EMBL/GenBank/DDBJ whole genome shotgun (WGS) entry which is preliminary data.</text>
</comment>
<evidence type="ECO:0000259" key="5">
    <source>
        <dbReference type="Pfam" id="PF13088"/>
    </source>
</evidence>
<protein>
    <recommendedName>
        <fullName evidence="3">exo-alpha-sialidase</fullName>
        <ecNumber evidence="3">3.2.1.18</ecNumber>
    </recommendedName>
</protein>
<feature type="signal peptide" evidence="4">
    <location>
        <begin position="1"/>
        <end position="19"/>
    </location>
</feature>
<dbReference type="RefSeq" id="WP_311594116.1">
    <property type="nucleotide sequence ID" value="NZ_JAVRHV010000007.1"/>
</dbReference>
<gene>
    <name evidence="6" type="ORF">RM519_12290</name>
</gene>
<evidence type="ECO:0000256" key="2">
    <source>
        <dbReference type="ARBA" id="ARBA00009348"/>
    </source>
</evidence>
<evidence type="ECO:0000313" key="7">
    <source>
        <dbReference type="Proteomes" id="UP001252186"/>
    </source>
</evidence>
<dbReference type="InterPro" id="IPR011040">
    <property type="entry name" value="Sialidase"/>
</dbReference>
<dbReference type="Gene3D" id="2.120.10.10">
    <property type="match status" value="1"/>
</dbReference>